<dbReference type="RefSeq" id="WP_152517346.1">
    <property type="nucleotide sequence ID" value="NZ_AP022570.1"/>
</dbReference>
<dbReference type="Gene3D" id="3.30.1460.30">
    <property type="entry name" value="YgaC/TfoX-N like chaperone"/>
    <property type="match status" value="1"/>
</dbReference>
<sequence length="109" mass="11578">MAYDRELADRVRELLAPRGAEEKPMFGGLAFLVNGNMSVVVSGHGGLMVRVPAGDTDTLLATAHVEPMIMSGRQVRGWVRVGAPALGTRRRLSAWVERGVGVAAALPAK</sequence>
<reference evidence="2 3" key="1">
    <citation type="journal article" date="2019" name="Emerg. Microbes Infect.">
        <title>Comprehensive subspecies identification of 175 nontuberculous mycobacteria species based on 7547 genomic profiles.</title>
        <authorList>
            <person name="Matsumoto Y."/>
            <person name="Kinjo T."/>
            <person name="Motooka D."/>
            <person name="Nabeya D."/>
            <person name="Jung N."/>
            <person name="Uechi K."/>
            <person name="Horii T."/>
            <person name="Iida T."/>
            <person name="Fujita J."/>
            <person name="Nakamura S."/>
        </authorList>
    </citation>
    <scope>NUCLEOTIDE SEQUENCE [LARGE SCALE GENOMIC DNA]</scope>
    <source>
        <strain evidence="2 3">JCM 12603</strain>
    </source>
</reference>
<organism evidence="2 3">
    <name type="scientific">Mycolicibacterium poriferae</name>
    <dbReference type="NCBI Taxonomy" id="39694"/>
    <lineage>
        <taxon>Bacteria</taxon>
        <taxon>Bacillati</taxon>
        <taxon>Actinomycetota</taxon>
        <taxon>Actinomycetes</taxon>
        <taxon>Mycobacteriales</taxon>
        <taxon>Mycobacteriaceae</taxon>
        <taxon>Mycolicibacterium</taxon>
    </lineage>
</organism>
<dbReference type="KEGG" id="mpof:MPOR_33940"/>
<protein>
    <recommendedName>
        <fullName evidence="1">TfoX N-terminal domain-containing protein</fullName>
    </recommendedName>
</protein>
<dbReference type="AlphaFoldDB" id="A0A6N4VE48"/>
<dbReference type="EMBL" id="AP022570">
    <property type="protein sequence ID" value="BBX52368.1"/>
    <property type="molecule type" value="Genomic_DNA"/>
</dbReference>
<dbReference type="Proteomes" id="UP000466785">
    <property type="component" value="Chromosome"/>
</dbReference>
<gene>
    <name evidence="2" type="ORF">MPOR_33940</name>
</gene>
<dbReference type="Pfam" id="PF04993">
    <property type="entry name" value="TfoX_N"/>
    <property type="match status" value="1"/>
</dbReference>
<evidence type="ECO:0000313" key="2">
    <source>
        <dbReference type="EMBL" id="BBX52368.1"/>
    </source>
</evidence>
<name>A0A6N4VE48_9MYCO</name>
<feature type="domain" description="TfoX N-terminal" evidence="1">
    <location>
        <begin position="20"/>
        <end position="101"/>
    </location>
</feature>
<keyword evidence="3" id="KW-1185">Reference proteome</keyword>
<evidence type="ECO:0000313" key="3">
    <source>
        <dbReference type="Proteomes" id="UP000466785"/>
    </source>
</evidence>
<evidence type="ECO:0000259" key="1">
    <source>
        <dbReference type="Pfam" id="PF04993"/>
    </source>
</evidence>
<dbReference type="InterPro" id="IPR007076">
    <property type="entry name" value="TfoX_N"/>
</dbReference>
<proteinExistence type="predicted"/>
<dbReference type="SUPFAM" id="SSF159894">
    <property type="entry name" value="YgaC/TfoX-N like"/>
    <property type="match status" value="1"/>
</dbReference>
<accession>A0A6N4VE48</accession>